<evidence type="ECO:0000313" key="2">
    <source>
        <dbReference type="Proteomes" id="UP000196521"/>
    </source>
</evidence>
<proteinExistence type="predicted"/>
<reference evidence="1" key="1">
    <citation type="submission" date="2020-05" db="EMBL/GenBank/DDBJ databases">
        <authorList>
            <consortium name="Genoscope - CEA"/>
            <person name="William W."/>
        </authorList>
    </citation>
    <scope>NUCLEOTIDE SEQUENCE [LARGE SCALE GENOMIC DNA]</scope>
    <source>
        <strain evidence="1">PCC 7821</strain>
    </source>
</reference>
<sequence>MSQTLNISGLKPEQIEQIQAIIEAFKAKNQLDNLAKSQPNLNNTNPDQIDILTENPLKVNGFLRREEIYERQS</sequence>
<name>A0A6J7ZCL6_PLARU</name>
<dbReference type="Proteomes" id="UP000196521">
    <property type="component" value="Unassembled WGS sequence"/>
</dbReference>
<keyword evidence="2" id="KW-1185">Reference proteome</keyword>
<dbReference type="RefSeq" id="WP_026789278.1">
    <property type="nucleotide sequence ID" value="NZ_CZCZ02000002.1"/>
</dbReference>
<accession>A0A6J7ZCL6</accession>
<comment type="caution">
    <text evidence="1">The sequence shown here is derived from an EMBL/GenBank/DDBJ whole genome shotgun (WGS) entry which is preliminary data.</text>
</comment>
<evidence type="ECO:0000313" key="1">
    <source>
        <dbReference type="EMBL" id="CAC5339798.1"/>
    </source>
</evidence>
<dbReference type="EMBL" id="CZCZ02000002">
    <property type="protein sequence ID" value="CAC5339798.1"/>
    <property type="molecule type" value="Genomic_DNA"/>
</dbReference>
<protein>
    <submittedName>
        <fullName evidence="1">Uncharacterized protein</fullName>
    </submittedName>
</protein>
<dbReference type="AlphaFoldDB" id="A0A6J7ZCL6"/>
<gene>
    <name evidence="1" type="ORF">PLAN_MP30074</name>
</gene>
<organism evidence="1 2">
    <name type="scientific">Planktothrix rubescens CCAP 1459/22</name>
    <dbReference type="NCBI Taxonomy" id="329571"/>
    <lineage>
        <taxon>Bacteria</taxon>
        <taxon>Bacillati</taxon>
        <taxon>Cyanobacteriota</taxon>
        <taxon>Cyanophyceae</taxon>
        <taxon>Oscillatoriophycideae</taxon>
        <taxon>Oscillatoriales</taxon>
        <taxon>Microcoleaceae</taxon>
        <taxon>Planktothrix</taxon>
    </lineage>
</organism>